<feature type="transmembrane region" description="Helical" evidence="1">
    <location>
        <begin position="86"/>
        <end position="112"/>
    </location>
</feature>
<reference evidence="2 3" key="1">
    <citation type="journal article" date="2014" name="World J. Microbiol. Biotechnol.">
        <title>Biodiversity and physiological characteristics of Antarctic and Arctic lichens-associated bacteria.</title>
        <authorList>
            <person name="Lee Y.M."/>
            <person name="Kim E.H."/>
            <person name="Lee H.K."/>
            <person name="Hong S.G."/>
        </authorList>
    </citation>
    <scope>NUCLEOTIDE SEQUENCE [LARGE SCALE GENOMIC DNA]</scope>
    <source>
        <strain evidence="2 3">PAMC 26569</strain>
    </source>
</reference>
<evidence type="ECO:0000313" key="3">
    <source>
        <dbReference type="Proteomes" id="UP000500767"/>
    </source>
</evidence>
<keyword evidence="1" id="KW-0472">Membrane</keyword>
<protein>
    <submittedName>
        <fullName evidence="2">Uncharacterized protein</fullName>
    </submittedName>
</protein>
<organism evidence="2 3">
    <name type="scientific">Lichenicola cladoniae</name>
    <dbReference type="NCBI Taxonomy" id="1484109"/>
    <lineage>
        <taxon>Bacteria</taxon>
        <taxon>Pseudomonadati</taxon>
        <taxon>Pseudomonadota</taxon>
        <taxon>Alphaproteobacteria</taxon>
        <taxon>Acetobacterales</taxon>
        <taxon>Acetobacteraceae</taxon>
        <taxon>Lichenicola</taxon>
    </lineage>
</organism>
<accession>A0A6M8HPL6</accession>
<evidence type="ECO:0000313" key="2">
    <source>
        <dbReference type="EMBL" id="QKE90230.1"/>
    </source>
</evidence>
<name>A0A6M8HPL6_9PROT</name>
<dbReference type="AlphaFoldDB" id="A0A6M8HPL6"/>
<dbReference type="Proteomes" id="UP000500767">
    <property type="component" value="Chromosome"/>
</dbReference>
<dbReference type="KEGG" id="lck:HN018_09395"/>
<proteinExistence type="predicted"/>
<dbReference type="RefSeq" id="WP_171834089.1">
    <property type="nucleotide sequence ID" value="NZ_CP053708.1"/>
</dbReference>
<dbReference type="EMBL" id="CP053708">
    <property type="protein sequence ID" value="QKE90230.1"/>
    <property type="molecule type" value="Genomic_DNA"/>
</dbReference>
<keyword evidence="3" id="KW-1185">Reference proteome</keyword>
<evidence type="ECO:0000256" key="1">
    <source>
        <dbReference type="SAM" id="Phobius"/>
    </source>
</evidence>
<gene>
    <name evidence="2" type="ORF">HN018_09395</name>
</gene>
<sequence>MTPARFAALADAYGSKIERWPDAERDAARHHLASRPEARAVLAEAAWLDTRLESWTLPRPGPGAALTGRIMAAATRAKARRRWLQVWLSGLGTAATLVGGLATGAGVIALWAPSDDQAGASLYQVDVLGAPLELGEHQPTENRS</sequence>
<keyword evidence="1" id="KW-0812">Transmembrane</keyword>
<keyword evidence="1" id="KW-1133">Transmembrane helix</keyword>